<keyword evidence="1" id="KW-1133">Transmembrane helix</keyword>
<keyword evidence="1" id="KW-0472">Membrane</keyword>
<dbReference type="InterPro" id="IPR000014">
    <property type="entry name" value="PAS"/>
</dbReference>
<dbReference type="Gene3D" id="3.30.70.270">
    <property type="match status" value="1"/>
</dbReference>
<dbReference type="Pfam" id="PF00563">
    <property type="entry name" value="EAL"/>
    <property type="match status" value="1"/>
</dbReference>
<dbReference type="SUPFAM" id="SSF55785">
    <property type="entry name" value="PYP-like sensor domain (PAS domain)"/>
    <property type="match status" value="2"/>
</dbReference>
<organism evidence="6 7">
    <name type="scientific">Edaphobacter modestus</name>
    <dbReference type="NCBI Taxonomy" id="388466"/>
    <lineage>
        <taxon>Bacteria</taxon>
        <taxon>Pseudomonadati</taxon>
        <taxon>Acidobacteriota</taxon>
        <taxon>Terriglobia</taxon>
        <taxon>Terriglobales</taxon>
        <taxon>Acidobacteriaceae</taxon>
        <taxon>Edaphobacter</taxon>
    </lineage>
</organism>
<dbReference type="FunFam" id="3.30.70.270:FF:000001">
    <property type="entry name" value="Diguanylate cyclase domain protein"/>
    <property type="match status" value="1"/>
</dbReference>
<dbReference type="NCBIfam" id="TIGR00229">
    <property type="entry name" value="sensory_box"/>
    <property type="match status" value="1"/>
</dbReference>
<dbReference type="SUPFAM" id="SSF55073">
    <property type="entry name" value="Nucleotide cyclase"/>
    <property type="match status" value="1"/>
</dbReference>
<dbReference type="Pfam" id="PF13426">
    <property type="entry name" value="PAS_9"/>
    <property type="match status" value="1"/>
</dbReference>
<comment type="caution">
    <text evidence="6">The sequence shown here is derived from an EMBL/GenBank/DDBJ whole genome shotgun (WGS) entry which is preliminary data.</text>
</comment>
<dbReference type="InterPro" id="IPR001610">
    <property type="entry name" value="PAC"/>
</dbReference>
<reference evidence="6 7" key="1">
    <citation type="submission" date="2019-02" db="EMBL/GenBank/DDBJ databases">
        <title>Genomic Encyclopedia of Archaeal and Bacterial Type Strains, Phase II (KMG-II): from individual species to whole genera.</title>
        <authorList>
            <person name="Goeker M."/>
        </authorList>
    </citation>
    <scope>NUCLEOTIDE SEQUENCE [LARGE SCALE GENOMIC DNA]</scope>
    <source>
        <strain evidence="6 7">DSM 18101</strain>
    </source>
</reference>
<feature type="domain" description="PAC" evidence="3">
    <location>
        <begin position="291"/>
        <end position="343"/>
    </location>
</feature>
<evidence type="ECO:0000313" key="6">
    <source>
        <dbReference type="EMBL" id="RZU42852.1"/>
    </source>
</evidence>
<dbReference type="InterPro" id="IPR029787">
    <property type="entry name" value="Nucleotide_cyclase"/>
</dbReference>
<dbReference type="GO" id="GO:0003824">
    <property type="term" value="F:catalytic activity"/>
    <property type="evidence" value="ECO:0007669"/>
    <property type="project" value="UniProtKB-ARBA"/>
</dbReference>
<dbReference type="SMART" id="SM00091">
    <property type="entry name" value="PAS"/>
    <property type="match status" value="2"/>
</dbReference>
<dbReference type="PANTHER" id="PTHR44757:SF2">
    <property type="entry name" value="BIOFILM ARCHITECTURE MAINTENANCE PROTEIN MBAA"/>
    <property type="match status" value="1"/>
</dbReference>
<dbReference type="Proteomes" id="UP000292958">
    <property type="component" value="Unassembled WGS sequence"/>
</dbReference>
<dbReference type="SMART" id="SM00267">
    <property type="entry name" value="GGDEF"/>
    <property type="match status" value="1"/>
</dbReference>
<dbReference type="CDD" id="cd01948">
    <property type="entry name" value="EAL"/>
    <property type="match status" value="1"/>
</dbReference>
<dbReference type="Pfam" id="PF00990">
    <property type="entry name" value="GGDEF"/>
    <property type="match status" value="1"/>
</dbReference>
<dbReference type="SMART" id="SM00052">
    <property type="entry name" value="EAL"/>
    <property type="match status" value="1"/>
</dbReference>
<dbReference type="InterPro" id="IPR052155">
    <property type="entry name" value="Biofilm_reg_signaling"/>
</dbReference>
<feature type="transmembrane region" description="Helical" evidence="1">
    <location>
        <begin position="39"/>
        <end position="57"/>
    </location>
</feature>
<dbReference type="InterPro" id="IPR001633">
    <property type="entry name" value="EAL_dom"/>
</dbReference>
<dbReference type="PROSITE" id="PS50887">
    <property type="entry name" value="GGDEF"/>
    <property type="match status" value="1"/>
</dbReference>
<evidence type="ECO:0000313" key="7">
    <source>
        <dbReference type="Proteomes" id="UP000292958"/>
    </source>
</evidence>
<evidence type="ECO:0000259" key="4">
    <source>
        <dbReference type="PROSITE" id="PS50883"/>
    </source>
</evidence>
<feature type="domain" description="PAS" evidence="2">
    <location>
        <begin position="209"/>
        <end position="256"/>
    </location>
</feature>
<dbReference type="InterPro" id="IPR000700">
    <property type="entry name" value="PAS-assoc_C"/>
</dbReference>
<evidence type="ECO:0000259" key="2">
    <source>
        <dbReference type="PROSITE" id="PS50112"/>
    </source>
</evidence>
<feature type="domain" description="GGDEF" evidence="5">
    <location>
        <begin position="375"/>
        <end position="508"/>
    </location>
</feature>
<dbReference type="CDD" id="cd00130">
    <property type="entry name" value="PAS"/>
    <property type="match status" value="1"/>
</dbReference>
<keyword evidence="1" id="KW-0812">Transmembrane</keyword>
<sequence length="779" mass="85626">MLDPPTRLRAWKVSVSAVPVCAVIGGLSRTHHGVVYSEIVAAGIAVAGVALAIWSLLREQEYKVLRAQLEEAQSTFLAAAEVSLDAFCLLNAMRDAEGRIVDFRIHYLNHNAERLIGKPRAELVSQSLCDKVPTAKSSGRFGRYCEVVETGISMSQEYAVLEENPLQATWVRYQAVKLGDGLAVTCSDISSIKAAQARSEHLVEFNESVFQNAPFSIVATDVQGTITAMNFAAEKLTGYTRDELVGKASLTMLHDERELAAAARDSAATDDSIERVGFEILSAGAMQGEMEEKEWTLVKRDGSRIPINLAMRAVASDSGDISGFVGIAFDITERRQMLQYVTHLATHDQLTGLVGRALLRDKTVEAVERARRYGTKVAVFVVDLDQFKRINDSLGHTSGDQLLIETAARLRRSVRSTDVVARVGGDEFVVVMPDITSVADVEHCALNLLARMSPEIHIDEQLVNVTTSIGVCIYPDFASDAKHLLKRADSAMYVAKESGRNQYQIFSEDMLKETADRLSMEHGLRHALANSELRLHYQPQISLTTGLITGVEALLRWNHPKLGNVPPIQFIGIAEETGLIVPIGEWVFMTACREGKALQDELGTDLTISVNLSPRQFQQRNLVQVIEHALAVSGLLARNLEIEITENILMVNSTGNLEKLQRIRELGVRISIDDFGTGFCSFSYLLQYQVDRLKIDRSFIKQAGTDPNAAAVVRTIIAMSHGLAIRVVAEGVETEEQLRFLMRRRCDEAQGNYLGLPVAAENFSAAVQGYSGIGALQNV</sequence>
<dbReference type="InterPro" id="IPR000160">
    <property type="entry name" value="GGDEF_dom"/>
</dbReference>
<dbReference type="EMBL" id="SHKW01000001">
    <property type="protein sequence ID" value="RZU42852.1"/>
    <property type="molecule type" value="Genomic_DNA"/>
</dbReference>
<dbReference type="InterPro" id="IPR035919">
    <property type="entry name" value="EAL_sf"/>
</dbReference>
<dbReference type="SMART" id="SM00086">
    <property type="entry name" value="PAC"/>
    <property type="match status" value="1"/>
</dbReference>
<accession>A0A4Q7YY15</accession>
<dbReference type="PANTHER" id="PTHR44757">
    <property type="entry name" value="DIGUANYLATE CYCLASE DGCP"/>
    <property type="match status" value="1"/>
</dbReference>
<proteinExistence type="predicted"/>
<evidence type="ECO:0000259" key="5">
    <source>
        <dbReference type="PROSITE" id="PS50887"/>
    </source>
</evidence>
<dbReference type="AlphaFoldDB" id="A0A4Q7YY15"/>
<dbReference type="InterPro" id="IPR043128">
    <property type="entry name" value="Rev_trsase/Diguanyl_cyclase"/>
</dbReference>
<dbReference type="PROSITE" id="PS50113">
    <property type="entry name" value="PAC"/>
    <property type="match status" value="1"/>
</dbReference>
<keyword evidence="7" id="KW-1185">Reference proteome</keyword>
<gene>
    <name evidence="6" type="ORF">BDD14_4450</name>
</gene>
<dbReference type="PROSITE" id="PS50112">
    <property type="entry name" value="PAS"/>
    <property type="match status" value="1"/>
</dbReference>
<dbReference type="Gene3D" id="3.30.450.20">
    <property type="entry name" value="PAS domain"/>
    <property type="match status" value="2"/>
</dbReference>
<dbReference type="CDD" id="cd01949">
    <property type="entry name" value="GGDEF"/>
    <property type="match status" value="1"/>
</dbReference>
<feature type="domain" description="EAL" evidence="4">
    <location>
        <begin position="517"/>
        <end position="771"/>
    </location>
</feature>
<dbReference type="InterPro" id="IPR035965">
    <property type="entry name" value="PAS-like_dom_sf"/>
</dbReference>
<dbReference type="SUPFAM" id="SSF141868">
    <property type="entry name" value="EAL domain-like"/>
    <property type="match status" value="1"/>
</dbReference>
<name>A0A4Q7YY15_9BACT</name>
<dbReference type="Gene3D" id="3.20.20.450">
    <property type="entry name" value="EAL domain"/>
    <property type="match status" value="1"/>
</dbReference>
<dbReference type="NCBIfam" id="TIGR00254">
    <property type="entry name" value="GGDEF"/>
    <property type="match status" value="1"/>
</dbReference>
<evidence type="ECO:0000256" key="1">
    <source>
        <dbReference type="SAM" id="Phobius"/>
    </source>
</evidence>
<evidence type="ECO:0000259" key="3">
    <source>
        <dbReference type="PROSITE" id="PS50113"/>
    </source>
</evidence>
<protein>
    <submittedName>
        <fullName evidence="6">PAS domain S-box-containing protein/diguanylate cyclase (GGDEF)-like protein</fullName>
    </submittedName>
</protein>
<dbReference type="PROSITE" id="PS50883">
    <property type="entry name" value="EAL"/>
    <property type="match status" value="1"/>
</dbReference>